<evidence type="ECO:0000256" key="5">
    <source>
        <dbReference type="ARBA" id="ARBA00022833"/>
    </source>
</evidence>
<keyword evidence="5" id="KW-0862">Zinc</keyword>
<dbReference type="PANTHER" id="PTHR46108:SF4">
    <property type="entry name" value="BLUE CHEESE"/>
    <property type="match status" value="1"/>
</dbReference>
<dbReference type="Pfam" id="PF00400">
    <property type="entry name" value="WD40"/>
    <property type="match status" value="1"/>
</dbReference>
<dbReference type="GO" id="GO:0008270">
    <property type="term" value="F:zinc ion binding"/>
    <property type="evidence" value="ECO:0007669"/>
    <property type="project" value="UniProtKB-KW"/>
</dbReference>
<feature type="compositionally biased region" description="Polar residues" evidence="8">
    <location>
        <begin position="228"/>
        <end position="242"/>
    </location>
</feature>
<dbReference type="PROSITE" id="PS50178">
    <property type="entry name" value="ZF_FYVE"/>
    <property type="match status" value="1"/>
</dbReference>
<dbReference type="SMART" id="SM00064">
    <property type="entry name" value="FYVE"/>
    <property type="match status" value="1"/>
</dbReference>
<dbReference type="Pfam" id="PF01363">
    <property type="entry name" value="FYVE"/>
    <property type="match status" value="1"/>
</dbReference>
<evidence type="ECO:0000256" key="6">
    <source>
        <dbReference type="PROSITE-ProRule" id="PRU00091"/>
    </source>
</evidence>
<dbReference type="InterPro" id="IPR011011">
    <property type="entry name" value="Znf_FYVE_PHD"/>
</dbReference>
<dbReference type="InterPro" id="IPR001680">
    <property type="entry name" value="WD40_rpt"/>
</dbReference>
<feature type="domain" description="FYVE-type" evidence="9">
    <location>
        <begin position="1095"/>
        <end position="1146"/>
    </location>
</feature>
<dbReference type="InterPro" id="IPR017455">
    <property type="entry name" value="Znf_FYVE-rel"/>
</dbReference>
<reference evidence="11 12" key="1">
    <citation type="submission" date="2015-03" db="EMBL/GenBank/DDBJ databases">
        <title>Draft genome of the nematode, Opisthorchis viverrini.</title>
        <authorList>
            <person name="Mitreva M."/>
        </authorList>
    </citation>
    <scope>NUCLEOTIDE SEQUENCE [LARGE SCALE GENOMIC DNA]</scope>
    <source>
        <strain evidence="11">Khon Kaen</strain>
    </source>
</reference>
<dbReference type="PROSITE" id="PS50197">
    <property type="entry name" value="BEACH"/>
    <property type="match status" value="1"/>
</dbReference>
<evidence type="ECO:0000313" key="11">
    <source>
        <dbReference type="EMBL" id="OON21527.1"/>
    </source>
</evidence>
<protein>
    <submittedName>
        <fullName evidence="11">Beige/BEACH domain protein</fullName>
    </submittedName>
</protein>
<keyword evidence="3" id="KW-0677">Repeat</keyword>
<dbReference type="InterPro" id="IPR015943">
    <property type="entry name" value="WD40/YVTN_repeat-like_dom_sf"/>
</dbReference>
<dbReference type="PANTHER" id="PTHR46108">
    <property type="entry name" value="BLUE CHEESE"/>
    <property type="match status" value="1"/>
</dbReference>
<keyword evidence="4 6" id="KW-0863">Zinc-finger</keyword>
<feature type="region of interest" description="Disordered" evidence="8">
    <location>
        <begin position="161"/>
        <end position="243"/>
    </location>
</feature>
<organism evidence="11 12">
    <name type="scientific">Opisthorchis viverrini</name>
    <name type="common">Southeast Asian liver fluke</name>
    <dbReference type="NCBI Taxonomy" id="6198"/>
    <lineage>
        <taxon>Eukaryota</taxon>
        <taxon>Metazoa</taxon>
        <taxon>Spiralia</taxon>
        <taxon>Lophotrochozoa</taxon>
        <taxon>Platyhelminthes</taxon>
        <taxon>Trematoda</taxon>
        <taxon>Digenea</taxon>
        <taxon>Opisthorchiida</taxon>
        <taxon>Opisthorchiata</taxon>
        <taxon>Opisthorchiidae</taxon>
        <taxon>Opisthorchis</taxon>
    </lineage>
</organism>
<dbReference type="SMART" id="SM01026">
    <property type="entry name" value="Beach"/>
    <property type="match status" value="1"/>
</dbReference>
<dbReference type="InterPro" id="IPR036372">
    <property type="entry name" value="BEACH_dom_sf"/>
</dbReference>
<dbReference type="Gene3D" id="2.130.10.10">
    <property type="entry name" value="YVTN repeat-like/Quinoprotein amine dehydrogenase"/>
    <property type="match status" value="2"/>
</dbReference>
<feature type="repeat" description="WD" evidence="7">
    <location>
        <begin position="821"/>
        <end position="854"/>
    </location>
</feature>
<feature type="domain" description="BEACH" evidence="10">
    <location>
        <begin position="360"/>
        <end position="653"/>
    </location>
</feature>
<evidence type="ECO:0000259" key="10">
    <source>
        <dbReference type="PROSITE" id="PS50197"/>
    </source>
</evidence>
<dbReference type="InterPro" id="IPR019775">
    <property type="entry name" value="WD40_repeat_CS"/>
</dbReference>
<evidence type="ECO:0000313" key="12">
    <source>
        <dbReference type="Proteomes" id="UP000243686"/>
    </source>
</evidence>
<keyword evidence="12" id="KW-1185">Reference proteome</keyword>
<dbReference type="InterPro" id="IPR000409">
    <property type="entry name" value="BEACH_dom"/>
</dbReference>
<dbReference type="EMBL" id="KV892097">
    <property type="protein sequence ID" value="OON21527.1"/>
    <property type="molecule type" value="Genomic_DNA"/>
</dbReference>
<sequence>MGFIHRRLELEWDKVELELTRERGLWGPTHPDLLMRWKLDPTEGPCRMRKRMIPNPTFYMRYPYHPSLPSKTSVHGKEDWGPLTPWLPLLAEQGKTGHTSRKLSMFHAADLDTLEANESDEGPNDEPEQQDDLENSLRRSLDPEELDQSLKNTVSLLRLTGKSPSYAPSETDDVDEVIAPSGNVPGGMESIQEEHSRGPLDEDQLNDGPDENSPSAGSVTMNEPVKNETVSCEPTAPSSAPYSSVIIDDDKQLASNDAILRLLEPGERPTVMYRCARILGLDVYEGLLLFGQSHFYVIDGYTLINTREIVDIDSLPPDVIHEPVVPCMHGASSTNTVRGVERTSVGSHVTDLWSTGAVSQTSGKHTPSLLSSLLGEKTVTKRWEYLMYLNTQAGRSYNDLMQYPIFPWVLADYDSEELDLTCPETFRDFSKPMGAQTPRRLHQFHRRFKEWDDPTGETPPYYYGTHYSSAMIVASYLVRMEPFTQQFLRLQALESEYVSAHLHEWIDLIFGHKQQGDAAVLAYNVFHHLFYEGNVDIYSIDDPLKRSAVIGFINNFGQVPKQLFRKPHPSRRIAVPRGISALFLGSAKKPTSGTQIAQDLFYQNIDCLRPHLQPLKELKHAVGQIVQLDPSVIPSGSGGSAPSSAVVPSVGGSNTGGSAGSGVSVVFTDGFSTPPCNSSGSITLVGTSIVAVEQNKCLLPPHHTAYVAWGFTDGSLRLSSPFDPLDRARSVFEMVDQAEILCCTAPNDRILITAGISTVVRVWKVRYADAQTSRSGQPATAAATGHDNTSGPAQAGPGATGSSTSSNSPPCVCQLQLKANLCGHTEAVTCLAASNAFNLVVSGSRDRTCILWDLTRLCFLRQLTDHVAPIAAVCISEATGDIASCAGTYLYLWNCNGEPIASVDTIVGRNKQILCVCMSTLYDWDAGNVVLTGGSDGVVRMWGLEYTRLSYDPSNYDTRQHESASVVKQPVPMEAMNIAREPTSIDGACSIPFNETGQHGATPTGDQLISEQPSWTRELAPRGKLTMHTAYGRSDNQQPASITALAISRDHRSVLVGDSRGRVHAWSVPSEAGRGGMTDQWVRDEDVTNCATDTCSVRFSITERKHHCRNCGKVFCSKCSRFETEIRRLRIFKRVRVCQACFTMLNLIQAPKLRPPSESTRGDP</sequence>
<evidence type="ECO:0000256" key="8">
    <source>
        <dbReference type="SAM" id="MobiDB-lite"/>
    </source>
</evidence>
<keyword evidence="2" id="KW-0479">Metal-binding</keyword>
<dbReference type="PROSITE" id="PS50294">
    <property type="entry name" value="WD_REPEATS_REGION"/>
    <property type="match status" value="1"/>
</dbReference>
<dbReference type="Proteomes" id="UP000243686">
    <property type="component" value="Unassembled WGS sequence"/>
</dbReference>
<feature type="repeat" description="WD" evidence="7">
    <location>
        <begin position="927"/>
        <end position="952"/>
    </location>
</feature>
<dbReference type="InterPro" id="IPR000306">
    <property type="entry name" value="Znf_FYVE"/>
</dbReference>
<dbReference type="SUPFAM" id="SSF81837">
    <property type="entry name" value="BEACH domain"/>
    <property type="match status" value="1"/>
</dbReference>
<feature type="compositionally biased region" description="Acidic residues" evidence="8">
    <location>
        <begin position="201"/>
        <end position="210"/>
    </location>
</feature>
<feature type="region of interest" description="Disordered" evidence="8">
    <location>
        <begin position="115"/>
        <end position="135"/>
    </location>
</feature>
<dbReference type="InterPro" id="IPR051944">
    <property type="entry name" value="BEACH_domain_protein"/>
</dbReference>
<dbReference type="PROSITE" id="PS50082">
    <property type="entry name" value="WD_REPEATS_2"/>
    <property type="match status" value="2"/>
</dbReference>
<evidence type="ECO:0000256" key="1">
    <source>
        <dbReference type="ARBA" id="ARBA00022574"/>
    </source>
</evidence>
<dbReference type="CDD" id="cd15719">
    <property type="entry name" value="FYVE_WDFY3"/>
    <property type="match status" value="1"/>
</dbReference>
<feature type="compositionally biased region" description="Low complexity" evidence="8">
    <location>
        <begin position="789"/>
        <end position="803"/>
    </location>
</feature>
<feature type="region of interest" description="Disordered" evidence="8">
    <location>
        <begin position="774"/>
        <end position="803"/>
    </location>
</feature>
<accession>A0A1S8X4C3</accession>
<dbReference type="SMART" id="SM00320">
    <property type="entry name" value="WD40"/>
    <property type="match status" value="5"/>
</dbReference>
<dbReference type="SUPFAM" id="SSF50978">
    <property type="entry name" value="WD40 repeat-like"/>
    <property type="match status" value="1"/>
</dbReference>
<dbReference type="CDD" id="cd06071">
    <property type="entry name" value="Beach"/>
    <property type="match status" value="1"/>
</dbReference>
<keyword evidence="1 7" id="KW-0853">WD repeat</keyword>
<dbReference type="PROSITE" id="PS00678">
    <property type="entry name" value="WD_REPEATS_1"/>
    <property type="match status" value="1"/>
</dbReference>
<dbReference type="InterPro" id="IPR013083">
    <property type="entry name" value="Znf_RING/FYVE/PHD"/>
</dbReference>
<evidence type="ECO:0000256" key="2">
    <source>
        <dbReference type="ARBA" id="ARBA00022723"/>
    </source>
</evidence>
<dbReference type="InterPro" id="IPR036322">
    <property type="entry name" value="WD40_repeat_dom_sf"/>
</dbReference>
<proteinExistence type="predicted"/>
<evidence type="ECO:0000256" key="4">
    <source>
        <dbReference type="ARBA" id="ARBA00022771"/>
    </source>
</evidence>
<dbReference type="AlphaFoldDB" id="A0A1S8X4C3"/>
<dbReference type="SUPFAM" id="SSF57903">
    <property type="entry name" value="FYVE/PHD zinc finger"/>
    <property type="match status" value="1"/>
</dbReference>
<feature type="compositionally biased region" description="Acidic residues" evidence="8">
    <location>
        <begin position="115"/>
        <end position="134"/>
    </location>
</feature>
<dbReference type="Pfam" id="PF02138">
    <property type="entry name" value="Beach"/>
    <property type="match status" value="1"/>
</dbReference>
<evidence type="ECO:0000256" key="7">
    <source>
        <dbReference type="PROSITE-ProRule" id="PRU00221"/>
    </source>
</evidence>
<dbReference type="Gene3D" id="3.30.40.10">
    <property type="entry name" value="Zinc/RING finger domain, C3HC4 (zinc finger)"/>
    <property type="match status" value="1"/>
</dbReference>
<feature type="compositionally biased region" description="Polar residues" evidence="8">
    <location>
        <begin position="212"/>
        <end position="221"/>
    </location>
</feature>
<evidence type="ECO:0000256" key="3">
    <source>
        <dbReference type="ARBA" id="ARBA00022737"/>
    </source>
</evidence>
<evidence type="ECO:0000259" key="9">
    <source>
        <dbReference type="PROSITE" id="PS50178"/>
    </source>
</evidence>
<dbReference type="Gene3D" id="1.10.1540.10">
    <property type="entry name" value="BEACH domain"/>
    <property type="match status" value="2"/>
</dbReference>
<gene>
    <name evidence="11" type="ORF">X801_02574</name>
</gene>
<name>A0A1S8X4C3_OPIVI</name>